<dbReference type="GO" id="GO:0006357">
    <property type="term" value="P:regulation of transcription by RNA polymerase II"/>
    <property type="evidence" value="ECO:0007669"/>
    <property type="project" value="TreeGrafter"/>
</dbReference>
<reference evidence="12 13" key="1">
    <citation type="journal article" date="2019" name="Nat. Ecol. Evol.">
        <title>Megaphylogeny resolves global patterns of mushroom evolution.</title>
        <authorList>
            <person name="Varga T."/>
            <person name="Krizsan K."/>
            <person name="Foldi C."/>
            <person name="Dima B."/>
            <person name="Sanchez-Garcia M."/>
            <person name="Sanchez-Ramirez S."/>
            <person name="Szollosi G.J."/>
            <person name="Szarkandi J.G."/>
            <person name="Papp V."/>
            <person name="Albert L."/>
            <person name="Andreopoulos W."/>
            <person name="Angelini C."/>
            <person name="Antonin V."/>
            <person name="Barry K.W."/>
            <person name="Bougher N.L."/>
            <person name="Buchanan P."/>
            <person name="Buyck B."/>
            <person name="Bense V."/>
            <person name="Catcheside P."/>
            <person name="Chovatia M."/>
            <person name="Cooper J."/>
            <person name="Damon W."/>
            <person name="Desjardin D."/>
            <person name="Finy P."/>
            <person name="Geml J."/>
            <person name="Haridas S."/>
            <person name="Hughes K."/>
            <person name="Justo A."/>
            <person name="Karasinski D."/>
            <person name="Kautmanova I."/>
            <person name="Kiss B."/>
            <person name="Kocsube S."/>
            <person name="Kotiranta H."/>
            <person name="LaButti K.M."/>
            <person name="Lechner B.E."/>
            <person name="Liimatainen K."/>
            <person name="Lipzen A."/>
            <person name="Lukacs Z."/>
            <person name="Mihaltcheva S."/>
            <person name="Morgado L.N."/>
            <person name="Niskanen T."/>
            <person name="Noordeloos M.E."/>
            <person name="Ohm R.A."/>
            <person name="Ortiz-Santana B."/>
            <person name="Ovrebo C."/>
            <person name="Racz N."/>
            <person name="Riley R."/>
            <person name="Savchenko A."/>
            <person name="Shiryaev A."/>
            <person name="Soop K."/>
            <person name="Spirin V."/>
            <person name="Szebenyi C."/>
            <person name="Tomsovsky M."/>
            <person name="Tulloss R.E."/>
            <person name="Uehling J."/>
            <person name="Grigoriev I.V."/>
            <person name="Vagvolgyi C."/>
            <person name="Papp T."/>
            <person name="Martin F.M."/>
            <person name="Miettinen O."/>
            <person name="Hibbett D.S."/>
            <person name="Nagy L.G."/>
        </authorList>
    </citation>
    <scope>NUCLEOTIDE SEQUENCE [LARGE SCALE GENOMIC DNA]</scope>
    <source>
        <strain evidence="12 13">OMC1185</strain>
    </source>
</reference>
<evidence type="ECO:0000313" key="12">
    <source>
        <dbReference type="EMBL" id="TFK57452.1"/>
    </source>
</evidence>
<comment type="similarity">
    <text evidence="10">Belongs to the SGF11 family.</text>
</comment>
<keyword evidence="7 10" id="KW-0010">Activator</keyword>
<evidence type="ECO:0000256" key="11">
    <source>
        <dbReference type="SAM" id="MobiDB-lite"/>
    </source>
</evidence>
<keyword evidence="9" id="KW-0539">Nucleus</keyword>
<feature type="compositionally biased region" description="Pro residues" evidence="11">
    <location>
        <begin position="282"/>
        <end position="294"/>
    </location>
</feature>
<keyword evidence="2" id="KW-0479">Metal-binding</keyword>
<protein>
    <recommendedName>
        <fullName evidence="10">SAGA-associated factor 11</fullName>
    </recommendedName>
</protein>
<dbReference type="PANTHER" id="PTHR46367:SF1">
    <property type="entry name" value="ATAXIN-7-LIKE PROTEIN 3"/>
    <property type="match status" value="1"/>
</dbReference>
<name>A0A5C3NJ80_9AGAM</name>
<dbReference type="Gene3D" id="3.30.160.60">
    <property type="entry name" value="Classic Zinc Finger"/>
    <property type="match status" value="1"/>
</dbReference>
<dbReference type="GO" id="GO:0008270">
    <property type="term" value="F:zinc ion binding"/>
    <property type="evidence" value="ECO:0007669"/>
    <property type="project" value="UniProtKB-KW"/>
</dbReference>
<evidence type="ECO:0000313" key="13">
    <source>
        <dbReference type="Proteomes" id="UP000305948"/>
    </source>
</evidence>
<keyword evidence="4" id="KW-0862">Zinc</keyword>
<accession>A0A5C3NJ80</accession>
<evidence type="ECO:0000256" key="4">
    <source>
        <dbReference type="ARBA" id="ARBA00022833"/>
    </source>
</evidence>
<evidence type="ECO:0000256" key="1">
    <source>
        <dbReference type="ARBA" id="ARBA00004123"/>
    </source>
</evidence>
<dbReference type="EMBL" id="ML213503">
    <property type="protein sequence ID" value="TFK57452.1"/>
    <property type="molecule type" value="Genomic_DNA"/>
</dbReference>
<keyword evidence="13" id="KW-1185">Reference proteome</keyword>
<evidence type="ECO:0000256" key="7">
    <source>
        <dbReference type="ARBA" id="ARBA00023159"/>
    </source>
</evidence>
<sequence length="318" mass="33485">MSKSKREDVLSDLASRLLSAMLDDIVMDITLQTHQELARNRAICDVCHTRCGLVHLPGPSAPGTSVKIEGEQNGGTQLGASTSSNGGTKGDGNVYFECLNCNREIAWNRYAPHLSSCMGIGARKGANRSANGKSKDNGRSASPSVFSETGDVSDDSKPLKSKAKSKAKQADDAEFNLNKKRPASPATSPSKKKKTANGASPLSRAGTEPDLNGTFKVPPSKLRESSTFSSLDKSTVRSRSSSIDSQASASTRTSSVISGRSAPFPLASPLKSGGPRASFQRPPSPPRMPPPARVPEPDFMIDVEGDETGSSTDTDDSS</sequence>
<proteinExistence type="inferred from homology"/>
<evidence type="ECO:0000256" key="6">
    <source>
        <dbReference type="ARBA" id="ARBA00023015"/>
    </source>
</evidence>
<dbReference type="Pfam" id="PF08209">
    <property type="entry name" value="Sgf11"/>
    <property type="match status" value="1"/>
</dbReference>
<dbReference type="GO" id="GO:0000124">
    <property type="term" value="C:SAGA complex"/>
    <property type="evidence" value="ECO:0007669"/>
    <property type="project" value="TreeGrafter"/>
</dbReference>
<dbReference type="GO" id="GO:0071819">
    <property type="term" value="C:DUBm complex"/>
    <property type="evidence" value="ECO:0007669"/>
    <property type="project" value="TreeGrafter"/>
</dbReference>
<evidence type="ECO:0000256" key="3">
    <source>
        <dbReference type="ARBA" id="ARBA00022771"/>
    </source>
</evidence>
<dbReference type="InterPro" id="IPR013246">
    <property type="entry name" value="SAGA_su_Sgf11"/>
</dbReference>
<dbReference type="OrthoDB" id="21557at2759"/>
<keyword evidence="8" id="KW-0804">Transcription</keyword>
<feature type="region of interest" description="Disordered" evidence="11">
    <location>
        <begin position="123"/>
        <end position="318"/>
    </location>
</feature>
<dbReference type="PANTHER" id="PTHR46367">
    <property type="entry name" value="ATAXIN-7-LIKE PROTEIN 3"/>
    <property type="match status" value="1"/>
</dbReference>
<organism evidence="12 13">
    <name type="scientific">Heliocybe sulcata</name>
    <dbReference type="NCBI Taxonomy" id="5364"/>
    <lineage>
        <taxon>Eukaryota</taxon>
        <taxon>Fungi</taxon>
        <taxon>Dikarya</taxon>
        <taxon>Basidiomycota</taxon>
        <taxon>Agaricomycotina</taxon>
        <taxon>Agaricomycetes</taxon>
        <taxon>Gloeophyllales</taxon>
        <taxon>Gloeophyllaceae</taxon>
        <taxon>Heliocybe</taxon>
    </lineage>
</organism>
<evidence type="ECO:0000256" key="8">
    <source>
        <dbReference type="ARBA" id="ARBA00023163"/>
    </source>
</evidence>
<dbReference type="InterPro" id="IPR051078">
    <property type="entry name" value="SGF11"/>
</dbReference>
<dbReference type="GO" id="GO:0006325">
    <property type="term" value="P:chromatin organization"/>
    <property type="evidence" value="ECO:0007669"/>
    <property type="project" value="UniProtKB-KW"/>
</dbReference>
<keyword evidence="3" id="KW-0863">Zinc-finger</keyword>
<keyword evidence="6" id="KW-0805">Transcription regulation</keyword>
<dbReference type="AlphaFoldDB" id="A0A5C3NJ80"/>
<dbReference type="STRING" id="5364.A0A5C3NJ80"/>
<feature type="compositionally biased region" description="Low complexity" evidence="11">
    <location>
        <begin position="229"/>
        <end position="251"/>
    </location>
</feature>
<evidence type="ECO:0000256" key="2">
    <source>
        <dbReference type="ARBA" id="ARBA00022723"/>
    </source>
</evidence>
<evidence type="ECO:0000256" key="9">
    <source>
        <dbReference type="ARBA" id="ARBA00023242"/>
    </source>
</evidence>
<comment type="subcellular location">
    <subcellularLocation>
        <location evidence="1 10">Nucleus</location>
    </subcellularLocation>
</comment>
<dbReference type="Proteomes" id="UP000305948">
    <property type="component" value="Unassembled WGS sequence"/>
</dbReference>
<evidence type="ECO:0000256" key="5">
    <source>
        <dbReference type="ARBA" id="ARBA00022853"/>
    </source>
</evidence>
<keyword evidence="5" id="KW-0156">Chromatin regulator</keyword>
<dbReference type="GO" id="GO:0003713">
    <property type="term" value="F:transcription coactivator activity"/>
    <property type="evidence" value="ECO:0007669"/>
    <property type="project" value="TreeGrafter"/>
</dbReference>
<feature type="region of interest" description="Disordered" evidence="11">
    <location>
        <begin position="61"/>
        <end position="86"/>
    </location>
</feature>
<feature type="compositionally biased region" description="Acidic residues" evidence="11">
    <location>
        <begin position="299"/>
        <end position="318"/>
    </location>
</feature>
<gene>
    <name evidence="12" type="ORF">OE88DRAFT_1803995</name>
</gene>
<evidence type="ECO:0000256" key="10">
    <source>
        <dbReference type="RuleBase" id="RU261113"/>
    </source>
</evidence>